<dbReference type="FunFam" id="3.40.50.10140:FF:000007">
    <property type="entry name" value="Disease resistance protein (TIR-NBS-LRR class)"/>
    <property type="match status" value="1"/>
</dbReference>
<dbReference type="Pfam" id="PF01582">
    <property type="entry name" value="TIR"/>
    <property type="match status" value="1"/>
</dbReference>
<gene>
    <name evidence="8" type="primary">N</name>
    <name evidence="8" type="ORF">CR513_47144</name>
</gene>
<dbReference type="PANTHER" id="PTHR11017:SF259">
    <property type="entry name" value="ADP-RIBOSYL CYCLASE_CYCLIC ADP-RIBOSE HYDROLASE"/>
    <property type="match status" value="1"/>
</dbReference>
<dbReference type="InterPro" id="IPR011713">
    <property type="entry name" value="Leu-rich_rpt_3"/>
</dbReference>
<dbReference type="Pfam" id="PF20160">
    <property type="entry name" value="C-JID"/>
    <property type="match status" value="1"/>
</dbReference>
<feature type="domain" description="TIR" evidence="7">
    <location>
        <begin position="15"/>
        <end position="181"/>
    </location>
</feature>
<dbReference type="Gene3D" id="3.80.10.10">
    <property type="entry name" value="Ribonuclease Inhibitor"/>
    <property type="match status" value="2"/>
</dbReference>
<dbReference type="InterPro" id="IPR000157">
    <property type="entry name" value="TIR_dom"/>
</dbReference>
<dbReference type="GO" id="GO:0007165">
    <property type="term" value="P:signal transduction"/>
    <property type="evidence" value="ECO:0007669"/>
    <property type="project" value="InterPro"/>
</dbReference>
<dbReference type="AlphaFoldDB" id="A0A371F4N6"/>
<keyword evidence="9" id="KW-1185">Reference proteome</keyword>
<dbReference type="GO" id="GO:0006952">
    <property type="term" value="P:defense response"/>
    <property type="evidence" value="ECO:0007669"/>
    <property type="project" value="InterPro"/>
</dbReference>
<dbReference type="InterPro" id="IPR027417">
    <property type="entry name" value="P-loop_NTPase"/>
</dbReference>
<comment type="catalytic activity">
    <reaction evidence="6">
        <text>NAD(+) + H2O = ADP-D-ribose + nicotinamide + H(+)</text>
        <dbReference type="Rhea" id="RHEA:16301"/>
        <dbReference type="ChEBI" id="CHEBI:15377"/>
        <dbReference type="ChEBI" id="CHEBI:15378"/>
        <dbReference type="ChEBI" id="CHEBI:17154"/>
        <dbReference type="ChEBI" id="CHEBI:57540"/>
        <dbReference type="ChEBI" id="CHEBI:57967"/>
        <dbReference type="EC" id="3.2.2.6"/>
    </reaction>
    <physiologicalReaction direction="left-to-right" evidence="6">
        <dbReference type="Rhea" id="RHEA:16302"/>
    </physiologicalReaction>
</comment>
<dbReference type="PRINTS" id="PR00364">
    <property type="entry name" value="DISEASERSIST"/>
</dbReference>
<dbReference type="SUPFAM" id="SSF52058">
    <property type="entry name" value="L domain-like"/>
    <property type="match status" value="1"/>
</dbReference>
<dbReference type="Pfam" id="PF23282">
    <property type="entry name" value="WHD_ROQ1"/>
    <property type="match status" value="1"/>
</dbReference>
<proteinExistence type="predicted"/>
<dbReference type="SUPFAM" id="SSF52540">
    <property type="entry name" value="P-loop containing nucleoside triphosphate hydrolases"/>
    <property type="match status" value="1"/>
</dbReference>
<dbReference type="PANTHER" id="PTHR11017">
    <property type="entry name" value="LEUCINE-RICH REPEAT-CONTAINING PROTEIN"/>
    <property type="match status" value="1"/>
</dbReference>
<feature type="non-terminal residue" evidence="8">
    <location>
        <position position="1080"/>
    </location>
</feature>
<dbReference type="Pfam" id="PF00931">
    <property type="entry name" value="NB-ARC"/>
    <property type="match status" value="1"/>
</dbReference>
<evidence type="ECO:0000256" key="5">
    <source>
        <dbReference type="ARBA" id="ARBA00023027"/>
    </source>
</evidence>
<dbReference type="InterPro" id="IPR001611">
    <property type="entry name" value="Leu-rich_rpt"/>
</dbReference>
<organism evidence="8 9">
    <name type="scientific">Mucuna pruriens</name>
    <name type="common">Velvet bean</name>
    <name type="synonym">Dolichos pruriens</name>
    <dbReference type="NCBI Taxonomy" id="157652"/>
    <lineage>
        <taxon>Eukaryota</taxon>
        <taxon>Viridiplantae</taxon>
        <taxon>Streptophyta</taxon>
        <taxon>Embryophyta</taxon>
        <taxon>Tracheophyta</taxon>
        <taxon>Spermatophyta</taxon>
        <taxon>Magnoliopsida</taxon>
        <taxon>eudicotyledons</taxon>
        <taxon>Gunneridae</taxon>
        <taxon>Pentapetalae</taxon>
        <taxon>rosids</taxon>
        <taxon>fabids</taxon>
        <taxon>Fabales</taxon>
        <taxon>Fabaceae</taxon>
        <taxon>Papilionoideae</taxon>
        <taxon>50 kb inversion clade</taxon>
        <taxon>NPAAA clade</taxon>
        <taxon>indigoferoid/millettioid clade</taxon>
        <taxon>Phaseoleae</taxon>
        <taxon>Mucuna</taxon>
    </lineage>
</organism>
<keyword evidence="2" id="KW-0433">Leucine-rich repeat</keyword>
<evidence type="ECO:0000259" key="7">
    <source>
        <dbReference type="PROSITE" id="PS50104"/>
    </source>
</evidence>
<dbReference type="InterPro" id="IPR032675">
    <property type="entry name" value="LRR_dom_sf"/>
</dbReference>
<dbReference type="InterPro" id="IPR058192">
    <property type="entry name" value="WHD_ROQ1-like"/>
</dbReference>
<evidence type="ECO:0000256" key="2">
    <source>
        <dbReference type="ARBA" id="ARBA00022614"/>
    </source>
</evidence>
<keyword evidence="4" id="KW-0378">Hydrolase</keyword>
<evidence type="ECO:0000313" key="8">
    <source>
        <dbReference type="EMBL" id="RDX73270.1"/>
    </source>
</evidence>
<dbReference type="GO" id="GO:0061809">
    <property type="term" value="F:NAD+ nucleosidase activity, cyclic ADP-ribose generating"/>
    <property type="evidence" value="ECO:0007669"/>
    <property type="project" value="UniProtKB-EC"/>
</dbReference>
<dbReference type="SMART" id="SM00255">
    <property type="entry name" value="TIR"/>
    <property type="match status" value="1"/>
</dbReference>
<protein>
    <recommendedName>
        <fullName evidence="1">ADP-ribosyl cyclase/cyclic ADP-ribose hydrolase</fullName>
        <ecNumber evidence="1">3.2.2.6</ecNumber>
    </recommendedName>
</protein>
<dbReference type="Pfam" id="PF07725">
    <property type="entry name" value="LRR_3"/>
    <property type="match status" value="1"/>
</dbReference>
<dbReference type="PROSITE" id="PS50104">
    <property type="entry name" value="TIR"/>
    <property type="match status" value="1"/>
</dbReference>
<dbReference type="InterPro" id="IPR045344">
    <property type="entry name" value="C-JID"/>
</dbReference>
<dbReference type="Proteomes" id="UP000257109">
    <property type="component" value="Unassembled WGS sequence"/>
</dbReference>
<dbReference type="SUPFAM" id="SSF52200">
    <property type="entry name" value="Toll/Interleukin receptor TIR domain"/>
    <property type="match status" value="1"/>
</dbReference>
<dbReference type="EC" id="3.2.2.6" evidence="1"/>
<dbReference type="Gene3D" id="3.40.50.10140">
    <property type="entry name" value="Toll/interleukin-1 receptor homology (TIR) domain"/>
    <property type="match status" value="1"/>
</dbReference>
<comment type="caution">
    <text evidence="8">The sequence shown here is derived from an EMBL/GenBank/DDBJ whole genome shotgun (WGS) entry which is preliminary data.</text>
</comment>
<evidence type="ECO:0000256" key="1">
    <source>
        <dbReference type="ARBA" id="ARBA00011982"/>
    </source>
</evidence>
<dbReference type="Gene3D" id="3.40.50.300">
    <property type="entry name" value="P-loop containing nucleotide triphosphate hydrolases"/>
    <property type="match status" value="1"/>
</dbReference>
<dbReference type="InterPro" id="IPR042197">
    <property type="entry name" value="Apaf_helical"/>
</dbReference>
<dbReference type="InterPro" id="IPR002182">
    <property type="entry name" value="NB-ARC"/>
</dbReference>
<dbReference type="EMBL" id="QJKJ01010583">
    <property type="protein sequence ID" value="RDX73270.1"/>
    <property type="molecule type" value="Genomic_DNA"/>
</dbReference>
<evidence type="ECO:0000256" key="3">
    <source>
        <dbReference type="ARBA" id="ARBA00022737"/>
    </source>
</evidence>
<dbReference type="Pfam" id="PF13855">
    <property type="entry name" value="LRR_8"/>
    <property type="match status" value="1"/>
</dbReference>
<keyword evidence="5" id="KW-0520">NAD</keyword>
<dbReference type="InterPro" id="IPR044974">
    <property type="entry name" value="Disease_R_plants"/>
</dbReference>
<name>A0A371F4N6_MUCPR</name>
<sequence>MACSTIQSSSSSRTRNFDVFVSFRGIDTRNGFTNFLFAALQRKGVIAFRDDQKIKKGEFLEPELLEAIKGSRVFIVVFSKNYASSTWCMKELTKIVDWVEETSRSVLPIFYDVTPSEVRKQSGKFGKAFAEHEERFKDDLEMVKKWREALKEITNRCGWDLHNKIQHEEIEKIVEEVTNILGHNQILSFGNGLVDMHSRVKQLEKLLDMSAHEVVRVVGICGMGGIGKTTLATALFNKISSQYDACCFIDDVSKILENSGPTGAQKHFLCQVLNQGNMEINNLSQGTMLIRTRLCHLKALIVLDHVDQVDQLEKLALHPKYLGGGSRIIIISRDSHILRNYGVNEVYNVQLLDKNKSLQLLCKKAFKSNDIVKKYEELVYDVLAYVNGLPLAIKVLGSFLFDRDVFEWRSALDRLKENPNKNIMDVLRISFDGLEEMEKEIFLDIACFFSYGTYGLGDLKKFLNYRGFYPDIGIKVLIEKSLISCNDNWEIQMHDLLTELGRSIVREKSPKDPRKWSRLWNYEDLHNVMIKNKEAKNLEAIVINCDPEEFLEKTMRVDALSKMNNLKLLTFENVNFSGSLSYLSNELRYLYWNKYPFVSLPSSFHPDQLVELIIPYSNIKQLWEGTKYLPNLRKLDLSHSKNLIEMPDLRGVPHLRYLDLEGCIEIVQIDPSIGILRMLTYLNLKNCKKLILNQNIIFGFSPLRILNFAGCTKLLNNNKLLKKPSETEHLEQVDKNRSVIQLSTSSVYEILMMPYLSRFPCLLSLDLSFCNLFQIPDAIGNLHSLKVLNLGGNKFVTLPSTIKELPKLEHLNLEHNKQLKYLPELPVPATKEKTTAKYFVGLYIFNCPNLSEIEVCFRMVFSWMIQNLEVTTPYFLSFPYIIFSMATLIVYLQPSLSLNGLVIVIPGTQIPRWFSKQNVGSSISMDVSAIREDPNWTGVAICAILVAHHVPTNLGDRRGLYDYGSIGYILQNKQVLDKEYIRLPIHLMNDQVTGELDHLLIVFHSREPFIRFQSAYVNEMHDLDEWEFTTAIHDLPKGLHLEVKNCGYRWVFKEDLQQLNPNTMFSGNSSSWKQKLLTID</sequence>
<dbReference type="OrthoDB" id="1404028at2759"/>
<dbReference type="GO" id="GO:0043531">
    <property type="term" value="F:ADP binding"/>
    <property type="evidence" value="ECO:0007669"/>
    <property type="project" value="InterPro"/>
</dbReference>
<evidence type="ECO:0000313" key="9">
    <source>
        <dbReference type="Proteomes" id="UP000257109"/>
    </source>
</evidence>
<dbReference type="Gene3D" id="1.10.8.430">
    <property type="entry name" value="Helical domain of apoptotic protease-activating factors"/>
    <property type="match status" value="1"/>
</dbReference>
<keyword evidence="3" id="KW-0677">Repeat</keyword>
<reference evidence="8" key="1">
    <citation type="submission" date="2018-05" db="EMBL/GenBank/DDBJ databases">
        <title>Draft genome of Mucuna pruriens seed.</title>
        <authorList>
            <person name="Nnadi N.E."/>
            <person name="Vos R."/>
            <person name="Hasami M.H."/>
            <person name="Devisetty U.K."/>
            <person name="Aguiy J.C."/>
        </authorList>
    </citation>
    <scope>NUCLEOTIDE SEQUENCE [LARGE SCALE GENOMIC DNA]</scope>
    <source>
        <strain evidence="8">JCA_2017</strain>
    </source>
</reference>
<dbReference type="InterPro" id="IPR035897">
    <property type="entry name" value="Toll_tir_struct_dom_sf"/>
</dbReference>
<evidence type="ECO:0000256" key="4">
    <source>
        <dbReference type="ARBA" id="ARBA00022801"/>
    </source>
</evidence>
<accession>A0A371F4N6</accession>
<evidence type="ECO:0000256" key="6">
    <source>
        <dbReference type="ARBA" id="ARBA00047304"/>
    </source>
</evidence>